<reference evidence="6" key="1">
    <citation type="submission" date="2022-07" db="EMBL/GenBank/DDBJ databases">
        <title>Alkalimarinus sp. nov., isolated from gut of a Alitta virens.</title>
        <authorList>
            <person name="Yang A.I."/>
            <person name="Shin N.-R."/>
        </authorList>
    </citation>
    <scope>NUCLEOTIDE SEQUENCE</scope>
    <source>
        <strain evidence="6">FA028</strain>
    </source>
</reference>
<feature type="transmembrane region" description="Helical" evidence="5">
    <location>
        <begin position="37"/>
        <end position="59"/>
    </location>
</feature>
<feature type="transmembrane region" description="Helical" evidence="5">
    <location>
        <begin position="169"/>
        <end position="187"/>
    </location>
</feature>
<keyword evidence="2 5" id="KW-0812">Transmembrane</keyword>
<evidence type="ECO:0000256" key="3">
    <source>
        <dbReference type="ARBA" id="ARBA00022989"/>
    </source>
</evidence>
<evidence type="ECO:0000256" key="1">
    <source>
        <dbReference type="ARBA" id="ARBA00004141"/>
    </source>
</evidence>
<dbReference type="AlphaFoldDB" id="A0A9E8HNX5"/>
<evidence type="ECO:0000256" key="2">
    <source>
        <dbReference type="ARBA" id="ARBA00022692"/>
    </source>
</evidence>
<comment type="subcellular location">
    <subcellularLocation>
        <location evidence="1">Membrane</location>
        <topology evidence="1">Multi-pass membrane protein</topology>
    </subcellularLocation>
</comment>
<dbReference type="RefSeq" id="WP_251811846.1">
    <property type="nucleotide sequence ID" value="NZ_CP101527.1"/>
</dbReference>
<keyword evidence="7" id="KW-1185">Reference proteome</keyword>
<feature type="transmembrane region" description="Helical" evidence="5">
    <location>
        <begin position="92"/>
        <end position="117"/>
    </location>
</feature>
<dbReference type="Pfam" id="PF01758">
    <property type="entry name" value="SBF"/>
    <property type="match status" value="1"/>
</dbReference>
<dbReference type="InterPro" id="IPR002657">
    <property type="entry name" value="BilAc:Na_symport/Acr3"/>
</dbReference>
<evidence type="ECO:0000313" key="7">
    <source>
        <dbReference type="Proteomes" id="UP001164472"/>
    </source>
</evidence>
<feature type="transmembrane region" description="Helical" evidence="5">
    <location>
        <begin position="203"/>
        <end position="223"/>
    </location>
</feature>
<dbReference type="InterPro" id="IPR004710">
    <property type="entry name" value="Bilac:Na_transpt"/>
</dbReference>
<proteinExistence type="predicted"/>
<keyword evidence="4 5" id="KW-0472">Membrane</keyword>
<sequence length="289" mass="31041">MLTAIILPLSLAVMMFGVGTSLSLADFKRVFIYPKAVAIGIVGQIILLPLLGFFFASQFGLSPELAVGVMVIVACAGGATSNMIVYLARGDVALSISLTAINSCITVFTIPLVVNYALNHFMGTSTVTELPVGITSIKLFAITLVPVMIGMLVRYFWTGFAVKIETPMNRLITLLFILIVIAVFYQARGDLQEYLASVGPVTYFLNLTAMIMGVIVAAVFHLNEQQTTTIGVEVGIQNSATGIFVAAVLLDNPEVAIVAVIYALAMNLNIALYLMFKYWLNGKGVLVAR</sequence>
<dbReference type="EMBL" id="CP101527">
    <property type="protein sequence ID" value="UZW76411.1"/>
    <property type="molecule type" value="Genomic_DNA"/>
</dbReference>
<dbReference type="GO" id="GO:0016020">
    <property type="term" value="C:membrane"/>
    <property type="evidence" value="ECO:0007669"/>
    <property type="project" value="UniProtKB-SubCell"/>
</dbReference>
<accession>A0A9E8HNX5</accession>
<name>A0A9E8HNX5_9ALTE</name>
<evidence type="ECO:0000313" key="6">
    <source>
        <dbReference type="EMBL" id="UZW76411.1"/>
    </source>
</evidence>
<keyword evidence="3 5" id="KW-1133">Transmembrane helix</keyword>
<dbReference type="PANTHER" id="PTHR10361">
    <property type="entry name" value="SODIUM-BILE ACID COTRANSPORTER"/>
    <property type="match status" value="1"/>
</dbReference>
<feature type="transmembrane region" description="Helical" evidence="5">
    <location>
        <begin position="230"/>
        <end position="250"/>
    </location>
</feature>
<feature type="transmembrane region" description="Helical" evidence="5">
    <location>
        <begin position="6"/>
        <end position="25"/>
    </location>
</feature>
<dbReference type="Gene3D" id="1.20.1530.20">
    <property type="match status" value="1"/>
</dbReference>
<dbReference type="Proteomes" id="UP001164472">
    <property type="component" value="Chromosome"/>
</dbReference>
<organism evidence="6 7">
    <name type="scientific">Alkalimarinus sediminis</name>
    <dbReference type="NCBI Taxonomy" id="1632866"/>
    <lineage>
        <taxon>Bacteria</taxon>
        <taxon>Pseudomonadati</taxon>
        <taxon>Pseudomonadota</taxon>
        <taxon>Gammaproteobacteria</taxon>
        <taxon>Alteromonadales</taxon>
        <taxon>Alteromonadaceae</taxon>
        <taxon>Alkalimarinus</taxon>
    </lineage>
</organism>
<gene>
    <name evidence="6" type="ORF">NNL22_07430</name>
</gene>
<evidence type="ECO:0000256" key="5">
    <source>
        <dbReference type="SAM" id="Phobius"/>
    </source>
</evidence>
<dbReference type="PANTHER" id="PTHR10361:SF24">
    <property type="entry name" value="P3 PROTEIN"/>
    <property type="match status" value="1"/>
</dbReference>
<dbReference type="KEGG" id="asem:NNL22_07430"/>
<protein>
    <submittedName>
        <fullName evidence="6">Bile acid:sodium symporter family protein</fullName>
    </submittedName>
</protein>
<feature type="transmembrane region" description="Helical" evidence="5">
    <location>
        <begin position="65"/>
        <end position="85"/>
    </location>
</feature>
<feature type="transmembrane region" description="Helical" evidence="5">
    <location>
        <begin position="137"/>
        <end position="157"/>
    </location>
</feature>
<feature type="transmembrane region" description="Helical" evidence="5">
    <location>
        <begin position="256"/>
        <end position="276"/>
    </location>
</feature>
<evidence type="ECO:0000256" key="4">
    <source>
        <dbReference type="ARBA" id="ARBA00023136"/>
    </source>
</evidence>
<dbReference type="InterPro" id="IPR038770">
    <property type="entry name" value="Na+/solute_symporter_sf"/>
</dbReference>